<dbReference type="Proteomes" id="UP000215914">
    <property type="component" value="Unassembled WGS sequence"/>
</dbReference>
<keyword evidence="2" id="KW-1185">Reference proteome</keyword>
<dbReference type="Gramene" id="mRNA:HanXRQr2_Chr12g0545951">
    <property type="protein sequence ID" value="CDS:HanXRQr2_Chr12g0545951.1"/>
    <property type="gene ID" value="HanXRQr2_Chr12g0545951"/>
</dbReference>
<sequence>MAARSNDCLAMADHLVKLFNNGFILCGWDFGGEEKKYGWLVGYPVLLCFGNGNIE</sequence>
<reference evidence="1" key="1">
    <citation type="journal article" date="2017" name="Nature">
        <title>The sunflower genome provides insights into oil metabolism, flowering and Asterid evolution.</title>
        <authorList>
            <person name="Badouin H."/>
            <person name="Gouzy J."/>
            <person name="Grassa C.J."/>
            <person name="Murat F."/>
            <person name="Staton S.E."/>
            <person name="Cottret L."/>
            <person name="Lelandais-Briere C."/>
            <person name="Owens G.L."/>
            <person name="Carrere S."/>
            <person name="Mayjonade B."/>
            <person name="Legrand L."/>
            <person name="Gill N."/>
            <person name="Kane N.C."/>
            <person name="Bowers J.E."/>
            <person name="Hubner S."/>
            <person name="Bellec A."/>
            <person name="Berard A."/>
            <person name="Berges H."/>
            <person name="Blanchet N."/>
            <person name="Boniface M.C."/>
            <person name="Brunel D."/>
            <person name="Catrice O."/>
            <person name="Chaidir N."/>
            <person name="Claudel C."/>
            <person name="Donnadieu C."/>
            <person name="Faraut T."/>
            <person name="Fievet G."/>
            <person name="Helmstetter N."/>
            <person name="King M."/>
            <person name="Knapp S.J."/>
            <person name="Lai Z."/>
            <person name="Le Paslier M.C."/>
            <person name="Lippi Y."/>
            <person name="Lorenzon L."/>
            <person name="Mandel J.R."/>
            <person name="Marage G."/>
            <person name="Marchand G."/>
            <person name="Marquand E."/>
            <person name="Bret-Mestries E."/>
            <person name="Morien E."/>
            <person name="Nambeesan S."/>
            <person name="Nguyen T."/>
            <person name="Pegot-Espagnet P."/>
            <person name="Pouilly N."/>
            <person name="Raftis F."/>
            <person name="Sallet E."/>
            <person name="Schiex T."/>
            <person name="Thomas J."/>
            <person name="Vandecasteele C."/>
            <person name="Vares D."/>
            <person name="Vear F."/>
            <person name="Vautrin S."/>
            <person name="Crespi M."/>
            <person name="Mangin B."/>
            <person name="Burke J.M."/>
            <person name="Salse J."/>
            <person name="Munos S."/>
            <person name="Vincourt P."/>
            <person name="Rieseberg L.H."/>
            <person name="Langlade N.B."/>
        </authorList>
    </citation>
    <scope>NUCLEOTIDE SEQUENCE</scope>
    <source>
        <tissue evidence="1">Leaves</tissue>
    </source>
</reference>
<gene>
    <name evidence="1" type="ORF">HanXRQr2_Chr12g0545951</name>
</gene>
<dbReference type="EMBL" id="MNCJ02000327">
    <property type="protein sequence ID" value="KAF5778305.1"/>
    <property type="molecule type" value="Genomic_DNA"/>
</dbReference>
<comment type="caution">
    <text evidence="1">The sequence shown here is derived from an EMBL/GenBank/DDBJ whole genome shotgun (WGS) entry which is preliminary data.</text>
</comment>
<dbReference type="AlphaFoldDB" id="A0A9K3HH76"/>
<organism evidence="1 2">
    <name type="scientific">Helianthus annuus</name>
    <name type="common">Common sunflower</name>
    <dbReference type="NCBI Taxonomy" id="4232"/>
    <lineage>
        <taxon>Eukaryota</taxon>
        <taxon>Viridiplantae</taxon>
        <taxon>Streptophyta</taxon>
        <taxon>Embryophyta</taxon>
        <taxon>Tracheophyta</taxon>
        <taxon>Spermatophyta</taxon>
        <taxon>Magnoliopsida</taxon>
        <taxon>eudicotyledons</taxon>
        <taxon>Gunneridae</taxon>
        <taxon>Pentapetalae</taxon>
        <taxon>asterids</taxon>
        <taxon>campanulids</taxon>
        <taxon>Asterales</taxon>
        <taxon>Asteraceae</taxon>
        <taxon>Asteroideae</taxon>
        <taxon>Heliantheae alliance</taxon>
        <taxon>Heliantheae</taxon>
        <taxon>Helianthus</taxon>
    </lineage>
</organism>
<evidence type="ECO:0000313" key="1">
    <source>
        <dbReference type="EMBL" id="KAF5778305.1"/>
    </source>
</evidence>
<accession>A0A9K3HH76</accession>
<evidence type="ECO:0000313" key="2">
    <source>
        <dbReference type="Proteomes" id="UP000215914"/>
    </source>
</evidence>
<reference evidence="1" key="2">
    <citation type="submission" date="2020-06" db="EMBL/GenBank/DDBJ databases">
        <title>Helianthus annuus Genome sequencing and assembly Release 2.</title>
        <authorList>
            <person name="Gouzy J."/>
            <person name="Langlade N."/>
            <person name="Munos S."/>
        </authorList>
    </citation>
    <scope>NUCLEOTIDE SEQUENCE</scope>
    <source>
        <tissue evidence="1">Leaves</tissue>
    </source>
</reference>
<proteinExistence type="predicted"/>
<name>A0A9K3HH76_HELAN</name>
<protein>
    <submittedName>
        <fullName evidence="1">Uncharacterized protein</fullName>
    </submittedName>
</protein>